<feature type="region of interest" description="Disordered" evidence="1">
    <location>
        <begin position="1"/>
        <end position="27"/>
    </location>
</feature>
<gene>
    <name evidence="2" type="ORF">NPIL_101</name>
</gene>
<feature type="region of interest" description="Disordered" evidence="1">
    <location>
        <begin position="46"/>
        <end position="90"/>
    </location>
</feature>
<dbReference type="Proteomes" id="UP000887013">
    <property type="component" value="Unassembled WGS sequence"/>
</dbReference>
<organism evidence="2 3">
    <name type="scientific">Nephila pilipes</name>
    <name type="common">Giant wood spider</name>
    <name type="synonym">Nephila maculata</name>
    <dbReference type="NCBI Taxonomy" id="299642"/>
    <lineage>
        <taxon>Eukaryota</taxon>
        <taxon>Metazoa</taxon>
        <taxon>Ecdysozoa</taxon>
        <taxon>Arthropoda</taxon>
        <taxon>Chelicerata</taxon>
        <taxon>Arachnida</taxon>
        <taxon>Araneae</taxon>
        <taxon>Araneomorphae</taxon>
        <taxon>Entelegynae</taxon>
        <taxon>Araneoidea</taxon>
        <taxon>Nephilidae</taxon>
        <taxon>Nephila</taxon>
    </lineage>
</organism>
<reference evidence="2" key="1">
    <citation type="submission" date="2020-08" db="EMBL/GenBank/DDBJ databases">
        <title>Multicomponent nature underlies the extraordinary mechanical properties of spider dragline silk.</title>
        <authorList>
            <person name="Kono N."/>
            <person name="Nakamura H."/>
            <person name="Mori M."/>
            <person name="Yoshida Y."/>
            <person name="Ohtoshi R."/>
            <person name="Malay A.D."/>
            <person name="Moran D.A.P."/>
            <person name="Tomita M."/>
            <person name="Numata K."/>
            <person name="Arakawa K."/>
        </authorList>
    </citation>
    <scope>NUCLEOTIDE SEQUENCE</scope>
</reference>
<name>A0A8X6Q7G1_NEPPI</name>
<feature type="compositionally biased region" description="Basic and acidic residues" evidence="1">
    <location>
        <begin position="55"/>
        <end position="80"/>
    </location>
</feature>
<comment type="caution">
    <text evidence="2">The sequence shown here is derived from an EMBL/GenBank/DDBJ whole genome shotgun (WGS) entry which is preliminary data.</text>
</comment>
<evidence type="ECO:0000256" key="1">
    <source>
        <dbReference type="SAM" id="MobiDB-lite"/>
    </source>
</evidence>
<evidence type="ECO:0000313" key="2">
    <source>
        <dbReference type="EMBL" id="GFU10694.1"/>
    </source>
</evidence>
<dbReference type="EMBL" id="BMAW01125061">
    <property type="protein sequence ID" value="GFU10694.1"/>
    <property type="molecule type" value="Genomic_DNA"/>
</dbReference>
<accession>A0A8X6Q7G1</accession>
<proteinExistence type="predicted"/>
<keyword evidence="3" id="KW-1185">Reference proteome</keyword>
<dbReference type="AlphaFoldDB" id="A0A8X6Q7G1"/>
<protein>
    <submittedName>
        <fullName evidence="2">Uncharacterized protein</fullName>
    </submittedName>
</protein>
<sequence>MTRPHSVFRAGSVTSPHKHPRASSAKQNAVFVAMVKAVSDVTGRLFPSTDSRGLVGRDDKGSQPRRELLKATDDGYDRRKGGGGTTHAPTPLAELCHAEVREPLFLRPHMLGEIKVESTGLATVISE</sequence>
<evidence type="ECO:0000313" key="3">
    <source>
        <dbReference type="Proteomes" id="UP000887013"/>
    </source>
</evidence>